<gene>
    <name evidence="3" type="ORF">HMPREF9629_00581</name>
</gene>
<dbReference type="PANTHER" id="PTHR38432">
    <property type="entry name" value="TELA-LIKE PROTEIN SAOUHSC_01408"/>
    <property type="match status" value="1"/>
</dbReference>
<dbReference type="PIRSF" id="PIRSF026508">
    <property type="entry name" value="TelA"/>
    <property type="match status" value="1"/>
</dbReference>
<dbReference type="InterPro" id="IPR008863">
    <property type="entry name" value="Toxic_anion-R_TelA"/>
</dbReference>
<comment type="similarity">
    <text evidence="1">Belongs to the TelA family.</text>
</comment>
<evidence type="ECO:0000256" key="2">
    <source>
        <dbReference type="SAM" id="Coils"/>
    </source>
</evidence>
<evidence type="ECO:0000256" key="1">
    <source>
        <dbReference type="PIRNR" id="PIRNR026508"/>
    </source>
</evidence>
<dbReference type="RefSeq" id="WP_009524817.1">
    <property type="nucleotide sequence ID" value="NZ_JH414548.1"/>
</dbReference>
<dbReference type="AlphaFoldDB" id="G9X2H4"/>
<dbReference type="EMBL" id="AFZE01000056">
    <property type="protein sequence ID" value="EHL11044.1"/>
    <property type="molecule type" value="Genomic_DNA"/>
</dbReference>
<reference evidence="3 4" key="1">
    <citation type="submission" date="2011-08" db="EMBL/GenBank/DDBJ databases">
        <title>The Genome Sequence of Eubacteriaceae bacterium ACC19a.</title>
        <authorList>
            <consortium name="The Broad Institute Genome Sequencing Platform"/>
            <person name="Earl A."/>
            <person name="Ward D."/>
            <person name="Feldgarden M."/>
            <person name="Gevers D."/>
            <person name="Sizova M."/>
            <person name="Hazen A."/>
            <person name="Epstein S."/>
            <person name="Young S.K."/>
            <person name="Zeng Q."/>
            <person name="Gargeya S."/>
            <person name="Fitzgerald M."/>
            <person name="Haas B."/>
            <person name="Abouelleil A."/>
            <person name="Alvarado L."/>
            <person name="Arachchi H.M."/>
            <person name="Berlin A."/>
            <person name="Brown A."/>
            <person name="Chapman S.B."/>
            <person name="Chen Z."/>
            <person name="Dunbar C."/>
            <person name="Freedman E."/>
            <person name="Gearin G."/>
            <person name="Gellesch M."/>
            <person name="Goldberg J."/>
            <person name="Griggs A."/>
            <person name="Gujja S."/>
            <person name="Heiman D."/>
            <person name="Howarth C."/>
            <person name="Larson L."/>
            <person name="Lui A."/>
            <person name="MacDonald P.J.P."/>
            <person name="Montmayeur A."/>
            <person name="Murphy C."/>
            <person name="Neiman D."/>
            <person name="Pearson M."/>
            <person name="Priest M."/>
            <person name="Roberts A."/>
            <person name="Saif S."/>
            <person name="Shea T."/>
            <person name="Shenoy N."/>
            <person name="Sisk P."/>
            <person name="Stolte C."/>
            <person name="Sykes S."/>
            <person name="Wortman J."/>
            <person name="Nusbaum C."/>
            <person name="Birren B."/>
        </authorList>
    </citation>
    <scope>NUCLEOTIDE SEQUENCE [LARGE SCALE GENOMIC DNA]</scope>
    <source>
        <strain evidence="3 4">ACC19a</strain>
    </source>
</reference>
<comment type="caution">
    <text evidence="3">The sequence shown here is derived from an EMBL/GenBank/DDBJ whole genome shotgun (WGS) entry which is preliminary data.</text>
</comment>
<accession>G9X2H4</accession>
<keyword evidence="2" id="KW-0175">Coiled coil</keyword>
<dbReference type="Pfam" id="PF05816">
    <property type="entry name" value="TelA"/>
    <property type="match status" value="1"/>
</dbReference>
<evidence type="ECO:0000313" key="3">
    <source>
        <dbReference type="EMBL" id="EHL11044.1"/>
    </source>
</evidence>
<dbReference type="PATRIC" id="fig|796937.3.peg.1814"/>
<name>G9X2H4_9FIRM</name>
<organism evidence="3 4">
    <name type="scientific">Peptoanaerobacter stomatis</name>
    <dbReference type="NCBI Taxonomy" id="796937"/>
    <lineage>
        <taxon>Bacteria</taxon>
        <taxon>Bacillati</taxon>
        <taxon>Bacillota</taxon>
        <taxon>Clostridia</taxon>
        <taxon>Peptostreptococcales</taxon>
        <taxon>Filifactoraceae</taxon>
        <taxon>Peptoanaerobacter</taxon>
    </lineage>
</organism>
<dbReference type="BioCyc" id="EBAC796937-HMP:GMGH-583-MONOMER"/>
<evidence type="ECO:0000313" key="4">
    <source>
        <dbReference type="Proteomes" id="UP000006437"/>
    </source>
</evidence>
<sequence>MSEDFVRQEEDYNTQLQTISNQVKASPEVQQIARNLDVRDVKNIMSFGQETATEISKFSDKILSSINNSQIEDSGRMMKQLSDIMDKFDVKDFEDKSSKGFLSNIFGKAKDNIQSLLKKYETMDSEVSKIYVEIKKYEAEIGKTNDMLDNMYAKNIEYYQELEKYIMAGNLAIENLRNTLIPQYEQKALETGNELDNLNVQNARASLEMLEQRVYDLELAKMVAVQSAPQIKLIQRGNYNLLRKIGSAFVVTIPVFKTGIIQAVTIKRQKVQADSMKALDERTNEMLIRNAKNISAQSVDIAKLSGSSSIKIETLENTFNTIMQGIEETIRIEEENRSAREQGKQRILQLQTDMKNKIKSM</sequence>
<dbReference type="Proteomes" id="UP000006437">
    <property type="component" value="Unassembled WGS sequence"/>
</dbReference>
<proteinExistence type="inferred from homology"/>
<dbReference type="HOGENOM" id="CLU_032111_2_1_9"/>
<protein>
    <recommendedName>
        <fullName evidence="5">Toxic anion resistance protein TelA</fullName>
    </recommendedName>
</protein>
<dbReference type="PANTHER" id="PTHR38432:SF2">
    <property type="entry name" value="TELLURITE RESISTANCE PROTEIN"/>
    <property type="match status" value="1"/>
</dbReference>
<evidence type="ECO:0008006" key="5">
    <source>
        <dbReference type="Google" id="ProtNLM"/>
    </source>
</evidence>
<feature type="coiled-coil region" evidence="2">
    <location>
        <begin position="193"/>
        <end position="220"/>
    </location>
</feature>